<feature type="region of interest" description="Disordered" evidence="1">
    <location>
        <begin position="222"/>
        <end position="264"/>
    </location>
</feature>
<feature type="signal peptide" evidence="2">
    <location>
        <begin position="1"/>
        <end position="22"/>
    </location>
</feature>
<name>A0A9W8Y717_9PLEO</name>
<dbReference type="AlphaFoldDB" id="A0A9W8Y717"/>
<evidence type="ECO:0008006" key="5">
    <source>
        <dbReference type="Google" id="ProtNLM"/>
    </source>
</evidence>
<sequence length="377" mass="38726">MMSQKSTLLAAMLVMAPLAANAHMIMANPLPYGHPNNSPLDPSGSDFPCKSVPYTVNTMNEWPVGSSQYLSFTGSAVHGGGSCQISVTTDKALTKDSKWKVIYSIEGGCPASVAGNLDETKNSDGRFNFTIPSELPNGEMSMAWTWYNKVGNREMYMNCGPIKVSGGANDNTAFDALPDMAVANLAITPNCKTKESSDYTFENPGKYKISAGTGPYVSLCGGAPSTGGDAPAPAPQQPAASQSPPANPGNSSACRAPSQAPVQTSTLRTMVTVTAPLGPAPTSAQGNVSAPSANSPSAPQPSQAPAAPAAPAPAPSSGTANGSSCSPDGSILCNGETQFGICNHGTVVWQAVAAGTKCQNDAIAKRDYAHRNMRTAF</sequence>
<feature type="chain" id="PRO_5040926008" description="Lytic polysaccharide monooxygenase" evidence="2">
    <location>
        <begin position="23"/>
        <end position="377"/>
    </location>
</feature>
<dbReference type="PANTHER" id="PTHR36182:SF2">
    <property type="entry name" value="LYTIC POLYSACCHARIDE MONOOXYGENASE"/>
    <property type="match status" value="1"/>
</dbReference>
<gene>
    <name evidence="3" type="ORF">N0V83_007136</name>
</gene>
<dbReference type="Gene3D" id="2.70.50.70">
    <property type="match status" value="1"/>
</dbReference>
<dbReference type="OrthoDB" id="2342176at2759"/>
<evidence type="ECO:0000256" key="1">
    <source>
        <dbReference type="SAM" id="MobiDB-lite"/>
    </source>
</evidence>
<evidence type="ECO:0000313" key="3">
    <source>
        <dbReference type="EMBL" id="KAJ4367552.1"/>
    </source>
</evidence>
<dbReference type="PANTHER" id="PTHR36182">
    <property type="entry name" value="PROTEIN, PUTATIVE (AFU_ORTHOLOGUE AFUA_6G10930)-RELATED"/>
    <property type="match status" value="1"/>
</dbReference>
<comment type="caution">
    <text evidence="3">The sequence shown here is derived from an EMBL/GenBank/DDBJ whole genome shotgun (WGS) entry which is preliminary data.</text>
</comment>
<keyword evidence="2" id="KW-0732">Signal</keyword>
<reference evidence="3" key="1">
    <citation type="submission" date="2022-10" db="EMBL/GenBank/DDBJ databases">
        <title>Tapping the CABI collections for fungal endophytes: first genome assemblies for Collariella, Neodidymelliopsis, Ascochyta clinopodiicola, Didymella pomorum, Didymosphaeria variabile, Neocosmospora piperis and Neocucurbitaria cava.</title>
        <authorList>
            <person name="Hill R."/>
        </authorList>
    </citation>
    <scope>NUCLEOTIDE SEQUENCE</scope>
    <source>
        <strain evidence="3">IMI 356814</strain>
    </source>
</reference>
<feature type="compositionally biased region" description="Low complexity" evidence="1">
    <location>
        <begin position="237"/>
        <end position="253"/>
    </location>
</feature>
<feature type="compositionally biased region" description="Low complexity" evidence="1">
    <location>
        <begin position="315"/>
        <end position="324"/>
    </location>
</feature>
<proteinExistence type="predicted"/>
<protein>
    <recommendedName>
        <fullName evidence="5">Lytic polysaccharide monooxygenase</fullName>
    </recommendedName>
</protein>
<dbReference type="Proteomes" id="UP001140560">
    <property type="component" value="Unassembled WGS sequence"/>
</dbReference>
<keyword evidence="4" id="KW-1185">Reference proteome</keyword>
<organism evidence="3 4">
    <name type="scientific">Neocucurbitaria cava</name>
    <dbReference type="NCBI Taxonomy" id="798079"/>
    <lineage>
        <taxon>Eukaryota</taxon>
        <taxon>Fungi</taxon>
        <taxon>Dikarya</taxon>
        <taxon>Ascomycota</taxon>
        <taxon>Pezizomycotina</taxon>
        <taxon>Dothideomycetes</taxon>
        <taxon>Pleosporomycetidae</taxon>
        <taxon>Pleosporales</taxon>
        <taxon>Pleosporineae</taxon>
        <taxon>Cucurbitariaceae</taxon>
        <taxon>Neocucurbitaria</taxon>
    </lineage>
</organism>
<evidence type="ECO:0000313" key="4">
    <source>
        <dbReference type="Proteomes" id="UP001140560"/>
    </source>
</evidence>
<dbReference type="EMBL" id="JAPEUY010000012">
    <property type="protein sequence ID" value="KAJ4367552.1"/>
    <property type="molecule type" value="Genomic_DNA"/>
</dbReference>
<feature type="region of interest" description="Disordered" evidence="1">
    <location>
        <begin position="276"/>
        <end position="326"/>
    </location>
</feature>
<evidence type="ECO:0000256" key="2">
    <source>
        <dbReference type="SAM" id="SignalP"/>
    </source>
</evidence>
<feature type="compositionally biased region" description="Low complexity" evidence="1">
    <location>
        <begin position="289"/>
        <end position="307"/>
    </location>
</feature>
<accession>A0A9W8Y717</accession>